<gene>
    <name evidence="2" type="ORF">IM811_004423</name>
</gene>
<dbReference type="PANTHER" id="PTHR38048">
    <property type="entry name" value="EXPRESSED PROTEIN"/>
    <property type="match status" value="1"/>
</dbReference>
<comment type="caution">
    <text evidence="2">The sequence shown here is derived from an EMBL/GenBank/DDBJ whole genome shotgun (WGS) entry which is preliminary data.</text>
</comment>
<dbReference type="Gene3D" id="1.20.120.520">
    <property type="entry name" value="nmb1532 protein domain like"/>
    <property type="match status" value="1"/>
</dbReference>
<organism evidence="2 3">
    <name type="scientific">Bionectria ochroleuca</name>
    <name type="common">Gliocladium roseum</name>
    <dbReference type="NCBI Taxonomy" id="29856"/>
    <lineage>
        <taxon>Eukaryota</taxon>
        <taxon>Fungi</taxon>
        <taxon>Dikarya</taxon>
        <taxon>Ascomycota</taxon>
        <taxon>Pezizomycotina</taxon>
        <taxon>Sordariomycetes</taxon>
        <taxon>Hypocreomycetidae</taxon>
        <taxon>Hypocreales</taxon>
        <taxon>Bionectriaceae</taxon>
        <taxon>Clonostachys</taxon>
    </lineage>
</organism>
<sequence>MSASTSNSKPWADQPLALIPTPAFLTKHHNMWISEASHMRNVHNVIFRGYNSIYLQAPYVQEADMDAFLGYCRVWCKLVTTHAEEEERHYFPEAEMLLGERVFEQTHEEHDTFMPLLQAFQQYLNSL</sequence>
<dbReference type="Pfam" id="PF01814">
    <property type="entry name" value="Hemerythrin"/>
    <property type="match status" value="1"/>
</dbReference>
<name>A0A8H7KA71_BIOOC</name>
<dbReference type="Proteomes" id="UP000616885">
    <property type="component" value="Unassembled WGS sequence"/>
</dbReference>
<dbReference type="EMBL" id="JADCTT010000012">
    <property type="protein sequence ID" value="KAF9746122.1"/>
    <property type="molecule type" value="Genomic_DNA"/>
</dbReference>
<dbReference type="InterPro" id="IPR012312">
    <property type="entry name" value="Hemerythrin-like"/>
</dbReference>
<dbReference type="PANTHER" id="PTHR38048:SF2">
    <property type="entry name" value="HEMERYTHRIN-LIKE DOMAIN-CONTAINING PROTEIN"/>
    <property type="match status" value="1"/>
</dbReference>
<dbReference type="InterPro" id="IPR053206">
    <property type="entry name" value="Dimeric_xanthone_biosynth"/>
</dbReference>
<evidence type="ECO:0000313" key="3">
    <source>
        <dbReference type="Proteomes" id="UP000616885"/>
    </source>
</evidence>
<feature type="domain" description="Hemerythrin-like" evidence="1">
    <location>
        <begin position="38"/>
        <end position="126"/>
    </location>
</feature>
<proteinExistence type="predicted"/>
<evidence type="ECO:0000259" key="1">
    <source>
        <dbReference type="Pfam" id="PF01814"/>
    </source>
</evidence>
<reference evidence="2" key="1">
    <citation type="submission" date="2020-10" db="EMBL/GenBank/DDBJ databases">
        <title>High-Quality Genome Resource of Clonostachys rosea strain S41 by Oxford Nanopore Long-Read Sequencing.</title>
        <authorList>
            <person name="Wang H."/>
        </authorList>
    </citation>
    <scope>NUCLEOTIDE SEQUENCE</scope>
    <source>
        <strain evidence="2">S41</strain>
    </source>
</reference>
<dbReference type="AlphaFoldDB" id="A0A8H7KA71"/>
<accession>A0A8H7KA71</accession>
<evidence type="ECO:0000313" key="2">
    <source>
        <dbReference type="EMBL" id="KAF9746122.1"/>
    </source>
</evidence>
<protein>
    <recommendedName>
        <fullName evidence="1">Hemerythrin-like domain-containing protein</fullName>
    </recommendedName>
</protein>